<feature type="signal peptide" evidence="1">
    <location>
        <begin position="1"/>
        <end position="25"/>
    </location>
</feature>
<keyword evidence="3" id="KW-1185">Reference proteome</keyword>
<dbReference type="EMBL" id="JACWZZ010000001">
    <property type="protein sequence ID" value="MBD2713991.1"/>
    <property type="molecule type" value="Genomic_DNA"/>
</dbReference>
<keyword evidence="1" id="KW-0732">Signal</keyword>
<evidence type="ECO:0008006" key="4">
    <source>
        <dbReference type="Google" id="ProtNLM"/>
    </source>
</evidence>
<feature type="chain" id="PRO_5046736439" description="DUF3808 domain-containing protein" evidence="1">
    <location>
        <begin position="26"/>
        <end position="370"/>
    </location>
</feature>
<dbReference type="InterPro" id="IPR043754">
    <property type="entry name" value="DUF5700"/>
</dbReference>
<organism evidence="2 3">
    <name type="scientific">Hymenobacter duratus</name>
    <dbReference type="NCBI Taxonomy" id="2771356"/>
    <lineage>
        <taxon>Bacteria</taxon>
        <taxon>Pseudomonadati</taxon>
        <taxon>Bacteroidota</taxon>
        <taxon>Cytophagia</taxon>
        <taxon>Cytophagales</taxon>
        <taxon>Hymenobacteraceae</taxon>
        <taxon>Hymenobacter</taxon>
    </lineage>
</organism>
<sequence length="370" mass="41987">MKRLPALLVACLVLLLSTQSRPAAAQTVNIDAALRYWEMTDALRQDKPLTDELWQAFVAVPANQRYISSVFNDEMLQRYRRAIEVVYRPSLDSVLQAKLKKEVWYYVLVNGYKQREPEFKQYLLETARQPAYLDLMYRYAYEYLPRRAHTKVQNLQLAYVAIGNDAISEPAGLVFSLKSAIDWNKPKNGILEAHEMHHQLSPGLDFSLAAKRDQPLLQALSMVQNEGSADLIDKKVLLQSPTDSAAIREWLLAGAPAVLHKLDSVLQVAARPGSTLPELKYYRRLFNSTTGHLPGFYMARTLDNNGYTPQLLASIDNPLAFFQLYQKAAKKDKTHPPVFSRASLNYLKKLEKQYVAQARAAQTNTQASAR</sequence>
<protein>
    <recommendedName>
        <fullName evidence="4">DUF3808 domain-containing protein</fullName>
    </recommendedName>
</protein>
<gene>
    <name evidence="2" type="ORF">IC231_02975</name>
</gene>
<name>A0ABR8JBC2_9BACT</name>
<dbReference type="Pfam" id="PF18958">
    <property type="entry name" value="DUF5700"/>
    <property type="match status" value="1"/>
</dbReference>
<evidence type="ECO:0000313" key="3">
    <source>
        <dbReference type="Proteomes" id="UP000642468"/>
    </source>
</evidence>
<accession>A0ABR8JBC2</accession>
<reference evidence="2 3" key="1">
    <citation type="submission" date="2020-09" db="EMBL/GenBank/DDBJ databases">
        <authorList>
            <person name="Kim M.K."/>
        </authorList>
    </citation>
    <scope>NUCLEOTIDE SEQUENCE [LARGE SCALE GENOMIC DNA]</scope>
    <source>
        <strain evidence="2 3">BT646</strain>
    </source>
</reference>
<evidence type="ECO:0000313" key="2">
    <source>
        <dbReference type="EMBL" id="MBD2713991.1"/>
    </source>
</evidence>
<comment type="caution">
    <text evidence="2">The sequence shown here is derived from an EMBL/GenBank/DDBJ whole genome shotgun (WGS) entry which is preliminary data.</text>
</comment>
<proteinExistence type="predicted"/>
<dbReference type="Proteomes" id="UP000642468">
    <property type="component" value="Unassembled WGS sequence"/>
</dbReference>
<evidence type="ECO:0000256" key="1">
    <source>
        <dbReference type="SAM" id="SignalP"/>
    </source>
</evidence>
<dbReference type="RefSeq" id="WP_190783116.1">
    <property type="nucleotide sequence ID" value="NZ_JACWZZ010000001.1"/>
</dbReference>